<accession>A0A545ASA3</accession>
<evidence type="ECO:0000256" key="1">
    <source>
        <dbReference type="SAM" id="MobiDB-lite"/>
    </source>
</evidence>
<reference evidence="2 3" key="1">
    <citation type="submission" date="2019-07" db="EMBL/GenBank/DDBJ databases">
        <title>Cryptosporangium phraense sp. nov., isolated from plant litter.</title>
        <authorList>
            <person name="Suriyachadkun C."/>
        </authorList>
    </citation>
    <scope>NUCLEOTIDE SEQUENCE [LARGE SCALE GENOMIC DNA]</scope>
    <source>
        <strain evidence="2 3">A-T 5661</strain>
    </source>
</reference>
<protein>
    <submittedName>
        <fullName evidence="2">Uncharacterized protein</fullName>
    </submittedName>
</protein>
<evidence type="ECO:0000313" key="3">
    <source>
        <dbReference type="Proteomes" id="UP000317982"/>
    </source>
</evidence>
<comment type="caution">
    <text evidence="2">The sequence shown here is derived from an EMBL/GenBank/DDBJ whole genome shotgun (WGS) entry which is preliminary data.</text>
</comment>
<dbReference type="RefSeq" id="WP_142705204.1">
    <property type="nucleotide sequence ID" value="NZ_VIRS01000009.1"/>
</dbReference>
<name>A0A545ASA3_9ACTN</name>
<keyword evidence="3" id="KW-1185">Reference proteome</keyword>
<feature type="region of interest" description="Disordered" evidence="1">
    <location>
        <begin position="48"/>
        <end position="72"/>
    </location>
</feature>
<evidence type="ECO:0000313" key="2">
    <source>
        <dbReference type="EMBL" id="TQS44210.1"/>
    </source>
</evidence>
<proteinExistence type="predicted"/>
<dbReference type="Proteomes" id="UP000317982">
    <property type="component" value="Unassembled WGS sequence"/>
</dbReference>
<dbReference type="InParanoid" id="A0A545ASA3"/>
<sequence length="72" mass="7469">MTVVQVLAVLGTVLIACCEEFGRPITIVAGSVVIAQIAEIVARVQAARDDPEVIREPASPPCRSRPSGAGRG</sequence>
<gene>
    <name evidence="2" type="ORF">FL583_14795</name>
</gene>
<organism evidence="2 3">
    <name type="scientific">Cryptosporangium phraense</name>
    <dbReference type="NCBI Taxonomy" id="2593070"/>
    <lineage>
        <taxon>Bacteria</taxon>
        <taxon>Bacillati</taxon>
        <taxon>Actinomycetota</taxon>
        <taxon>Actinomycetes</taxon>
        <taxon>Cryptosporangiales</taxon>
        <taxon>Cryptosporangiaceae</taxon>
        <taxon>Cryptosporangium</taxon>
    </lineage>
</organism>
<dbReference type="AlphaFoldDB" id="A0A545ASA3"/>
<dbReference type="EMBL" id="VIRS01000009">
    <property type="protein sequence ID" value="TQS44210.1"/>
    <property type="molecule type" value="Genomic_DNA"/>
</dbReference>